<proteinExistence type="predicted"/>
<feature type="region of interest" description="Disordered" evidence="1">
    <location>
        <begin position="193"/>
        <end position="219"/>
    </location>
</feature>
<keyword evidence="3" id="KW-1185">Reference proteome</keyword>
<evidence type="ECO:0000313" key="2">
    <source>
        <dbReference type="EMBL" id="KAK6955308.1"/>
    </source>
</evidence>
<gene>
    <name evidence="2" type="ORF">Daesc_002941</name>
</gene>
<dbReference type="AlphaFoldDB" id="A0AAX6MRN6"/>
<dbReference type="Proteomes" id="UP001369815">
    <property type="component" value="Unassembled WGS sequence"/>
</dbReference>
<feature type="region of interest" description="Disordered" evidence="1">
    <location>
        <begin position="1"/>
        <end position="27"/>
    </location>
</feature>
<evidence type="ECO:0000313" key="3">
    <source>
        <dbReference type="Proteomes" id="UP001369815"/>
    </source>
</evidence>
<evidence type="ECO:0000256" key="1">
    <source>
        <dbReference type="SAM" id="MobiDB-lite"/>
    </source>
</evidence>
<reference evidence="2 3" key="1">
    <citation type="journal article" date="2024" name="Front Chem Biol">
        <title>Unveiling the potential of Daldinia eschscholtzii MFLUCC 19-0629 through bioactivity and bioinformatics studies for enhanced sustainable agriculture production.</title>
        <authorList>
            <person name="Brooks S."/>
            <person name="Weaver J.A."/>
            <person name="Klomchit A."/>
            <person name="Alharthi S.A."/>
            <person name="Onlamun T."/>
            <person name="Nurani R."/>
            <person name="Vong T.K."/>
            <person name="Alberti F."/>
            <person name="Greco C."/>
        </authorList>
    </citation>
    <scope>NUCLEOTIDE SEQUENCE [LARGE SCALE GENOMIC DNA]</scope>
    <source>
        <strain evidence="2">MFLUCC 19-0629</strain>
    </source>
</reference>
<comment type="caution">
    <text evidence="2">The sequence shown here is derived from an EMBL/GenBank/DDBJ whole genome shotgun (WGS) entry which is preliminary data.</text>
</comment>
<organism evidence="2 3">
    <name type="scientific">Daldinia eschscholtzii</name>
    <dbReference type="NCBI Taxonomy" id="292717"/>
    <lineage>
        <taxon>Eukaryota</taxon>
        <taxon>Fungi</taxon>
        <taxon>Dikarya</taxon>
        <taxon>Ascomycota</taxon>
        <taxon>Pezizomycotina</taxon>
        <taxon>Sordariomycetes</taxon>
        <taxon>Xylariomycetidae</taxon>
        <taxon>Xylariales</taxon>
        <taxon>Hypoxylaceae</taxon>
        <taxon>Daldinia</taxon>
    </lineage>
</organism>
<accession>A0AAX6MRN6</accession>
<protein>
    <submittedName>
        <fullName evidence="2">Uncharacterized protein</fullName>
    </submittedName>
</protein>
<feature type="compositionally biased region" description="Basic and acidic residues" evidence="1">
    <location>
        <begin position="193"/>
        <end position="202"/>
    </location>
</feature>
<name>A0AAX6MRN6_9PEZI</name>
<sequence>MAITTGSEREPERELEEEEDIPAYQNIAPSIFVPAQTDFTKPPPELPSEPVRRRAEILAQIDEHADAVQDNIYYMFDREKTRILQECKQREANFPHLRAVPGLTDIEERSLPSNGMEMDEILYIRQNAPKQNRAFSDVPPGFTHNQCLHIEARGLEEPPRKSAEKMLMNLVKHGIQILEGFAYHVANVKEAKSRELDNETHSDGQTSTENVSADKMDIS</sequence>
<dbReference type="EMBL" id="JBANMG010000003">
    <property type="protein sequence ID" value="KAK6955308.1"/>
    <property type="molecule type" value="Genomic_DNA"/>
</dbReference>